<organism evidence="3">
    <name type="scientific">Vibrio cyclitrophicus</name>
    <dbReference type="NCBI Taxonomy" id="47951"/>
    <lineage>
        <taxon>Bacteria</taxon>
        <taxon>Pseudomonadati</taxon>
        <taxon>Pseudomonadota</taxon>
        <taxon>Gammaproteobacteria</taxon>
        <taxon>Vibrionales</taxon>
        <taxon>Vibrionaceae</taxon>
        <taxon>Vibrio</taxon>
    </lineage>
</organism>
<sequence>MYKTYSQPVMTSAQEMINQKCVMLVDDDPIFRRITSAYLDAIGYKVVEAENGLDALQKLRDSAPDLIVCDLSMPILDGIELVEELSLEYPSLPMIVVSATDDMSDVAKALRFGIKDFLAKPLEDHAHLGSAIANTLKDSFDNISDQRDFSSQWFSVDDGGEIPEDQELHWHLNYLQDNPSAAKDLLHALLPEKDTRQGAWRCSYRLLQSTEMMPLVFDYAWLMNGQFAFYLVDSSSSDNGGSATTLLVRALFHDYIRNRKDFNVDLKDIAEVLEKGIHCSKCATPVDALFGVANLAEGTISILPAGLDGRWSNGEVNQHIAAGERLGENCKKNFITRDLPIEKGCQLSMSLLGSASFSLDIHQGSTD</sequence>
<keyword evidence="1" id="KW-0597">Phosphoprotein</keyword>
<reference evidence="3" key="2">
    <citation type="journal article" date="2018" name="Nature">
        <title>A major lineage of non-tailed dsDNA viruses as unrecognized killers of marine bacteria.</title>
        <authorList>
            <person name="Kauffman K.M."/>
            <person name="Hussain F.A."/>
            <person name="Yang J."/>
            <person name="Arevalo P."/>
            <person name="Brown J.M."/>
            <person name="Chang W.K."/>
            <person name="VanInsberghe D."/>
            <person name="Elsherbini J."/>
            <person name="Sharma R.S."/>
            <person name="Cutler M.B."/>
            <person name="Kelly L."/>
            <person name="Polz M.F."/>
        </authorList>
    </citation>
    <scope>NUCLEOTIDE SEQUENCE</scope>
    <source>
        <strain evidence="3">10N.222.46.E12</strain>
    </source>
</reference>
<dbReference type="InterPro" id="IPR011006">
    <property type="entry name" value="CheY-like_superfamily"/>
</dbReference>
<evidence type="ECO:0000256" key="1">
    <source>
        <dbReference type="PROSITE-ProRule" id="PRU00169"/>
    </source>
</evidence>
<dbReference type="RefSeq" id="WP_010436916.1">
    <property type="nucleotide sequence ID" value="NZ_AP025480.1"/>
</dbReference>
<dbReference type="Pfam" id="PF00072">
    <property type="entry name" value="Response_reg"/>
    <property type="match status" value="1"/>
</dbReference>
<dbReference type="InterPro" id="IPR001789">
    <property type="entry name" value="Sig_transdc_resp-reg_receiver"/>
</dbReference>
<dbReference type="PANTHER" id="PTHR43228">
    <property type="entry name" value="TWO-COMPONENT RESPONSE REGULATOR"/>
    <property type="match status" value="1"/>
</dbReference>
<dbReference type="SUPFAM" id="SSF52172">
    <property type="entry name" value="CheY-like"/>
    <property type="match status" value="1"/>
</dbReference>
<dbReference type="GO" id="GO:0000160">
    <property type="term" value="P:phosphorelay signal transduction system"/>
    <property type="evidence" value="ECO:0007669"/>
    <property type="project" value="InterPro"/>
</dbReference>
<dbReference type="Gene3D" id="3.60.40.10">
    <property type="entry name" value="PPM-type phosphatase domain"/>
    <property type="match status" value="1"/>
</dbReference>
<protein>
    <submittedName>
        <fullName evidence="3">Two-component system response regulator</fullName>
    </submittedName>
</protein>
<dbReference type="InterPro" id="IPR036457">
    <property type="entry name" value="PPM-type-like_dom_sf"/>
</dbReference>
<dbReference type="Gene3D" id="3.40.50.2300">
    <property type="match status" value="1"/>
</dbReference>
<dbReference type="PANTHER" id="PTHR43228:SF1">
    <property type="entry name" value="TWO-COMPONENT RESPONSE REGULATOR ARR22"/>
    <property type="match status" value="1"/>
</dbReference>
<proteinExistence type="predicted"/>
<evidence type="ECO:0000313" key="3">
    <source>
        <dbReference type="EMBL" id="PMP31345.1"/>
    </source>
</evidence>
<dbReference type="InterPro" id="IPR052048">
    <property type="entry name" value="ST_Response_Regulator"/>
</dbReference>
<comment type="caution">
    <text evidence="3">The sequence shown here is derived from an EMBL/GenBank/DDBJ whole genome shotgun (WGS) entry which is preliminary data.</text>
</comment>
<dbReference type="GeneID" id="50229425"/>
<gene>
    <name evidence="3" type="ORF">BCS90_13350</name>
</gene>
<name>A0A7Z1ML45_9VIBR</name>
<feature type="domain" description="Response regulatory" evidence="2">
    <location>
        <begin position="21"/>
        <end position="135"/>
    </location>
</feature>
<feature type="modified residue" description="4-aspartylphosphate" evidence="1">
    <location>
        <position position="70"/>
    </location>
</feature>
<dbReference type="AlphaFoldDB" id="A0A7Z1ML45"/>
<reference evidence="3" key="1">
    <citation type="submission" date="2016-07" db="EMBL/GenBank/DDBJ databases">
        <authorList>
            <person name="Kauffman K."/>
            <person name="Arevalo P."/>
            <person name="Polz M.F."/>
        </authorList>
    </citation>
    <scope>NUCLEOTIDE SEQUENCE</scope>
    <source>
        <strain evidence="3">10N.222.46.E12</strain>
    </source>
</reference>
<dbReference type="SMART" id="SM00448">
    <property type="entry name" value="REC"/>
    <property type="match status" value="1"/>
</dbReference>
<dbReference type="PROSITE" id="PS50110">
    <property type="entry name" value="RESPONSE_REGULATORY"/>
    <property type="match status" value="1"/>
</dbReference>
<dbReference type="FunFam" id="3.40.50.2300:FF:000301">
    <property type="entry name" value="Response regulator receiver"/>
    <property type="match status" value="1"/>
</dbReference>
<evidence type="ECO:0000259" key="2">
    <source>
        <dbReference type="PROSITE" id="PS50110"/>
    </source>
</evidence>
<accession>A0A7Z1ML45</accession>
<dbReference type="EMBL" id="MDBS01000018">
    <property type="protein sequence ID" value="PMP31345.1"/>
    <property type="molecule type" value="Genomic_DNA"/>
</dbReference>